<keyword evidence="4" id="KW-1185">Reference proteome</keyword>
<evidence type="ECO:0000313" key="3">
    <source>
        <dbReference type="EMBL" id="QEW28234.1"/>
    </source>
</evidence>
<organism evidence="2 4">
    <name type="scientific">Roseovarius indicus</name>
    <dbReference type="NCBI Taxonomy" id="540747"/>
    <lineage>
        <taxon>Bacteria</taxon>
        <taxon>Pseudomonadati</taxon>
        <taxon>Pseudomonadota</taxon>
        <taxon>Alphaproteobacteria</taxon>
        <taxon>Rhodobacterales</taxon>
        <taxon>Roseobacteraceae</taxon>
        <taxon>Roseovarius</taxon>
    </lineage>
</organism>
<dbReference type="Proteomes" id="UP000325785">
    <property type="component" value="Chromosome"/>
</dbReference>
<dbReference type="PATRIC" id="fig|540747.5.peg.1273"/>
<dbReference type="EMBL" id="CP031598">
    <property type="protein sequence ID" value="QEW28234.1"/>
    <property type="molecule type" value="Genomic_DNA"/>
</dbReference>
<dbReference type="RefSeq" id="WP_057817946.1">
    <property type="nucleotide sequence ID" value="NZ_CP031598.1"/>
</dbReference>
<dbReference type="OrthoDB" id="369216at2"/>
<dbReference type="STRING" id="540747.SAMN04488031_105325"/>
<gene>
    <name evidence="3" type="ORF">RIdsm_04061</name>
    <name evidence="2" type="ORF">XM52_17685</name>
</gene>
<evidence type="ECO:0000259" key="1">
    <source>
        <dbReference type="Pfam" id="PF08885"/>
    </source>
</evidence>
<reference evidence="2 4" key="1">
    <citation type="submission" date="2015-04" db="EMBL/GenBank/DDBJ databases">
        <title>The draft genome sequence of Roseovarius indicus B108T.</title>
        <authorList>
            <person name="Li G."/>
            <person name="Lai Q."/>
            <person name="Shao Z."/>
            <person name="Yan P."/>
        </authorList>
    </citation>
    <scope>NUCLEOTIDE SEQUENCE [LARGE SCALE GENOMIC DNA]</scope>
    <source>
        <strain evidence="2 4">B108</strain>
    </source>
</reference>
<evidence type="ECO:0000313" key="4">
    <source>
        <dbReference type="Proteomes" id="UP000051401"/>
    </source>
</evidence>
<dbReference type="AlphaFoldDB" id="A0A0T5P6T0"/>
<protein>
    <submittedName>
        <fullName evidence="3">GSCFA family protein</fullName>
    </submittedName>
</protein>
<reference evidence="3 5" key="2">
    <citation type="submission" date="2018-08" db="EMBL/GenBank/DDBJ databases">
        <title>Genetic Globetrotter - A new plasmid hitch-hiking vast phylogenetic and geographic distances.</title>
        <authorList>
            <person name="Vollmers J."/>
            <person name="Petersen J."/>
        </authorList>
    </citation>
    <scope>NUCLEOTIDE SEQUENCE [LARGE SCALE GENOMIC DNA]</scope>
    <source>
        <strain evidence="3 5">DSM 26383</strain>
    </source>
</reference>
<dbReference type="KEGG" id="rid:RIdsm_04061"/>
<dbReference type="Proteomes" id="UP000051401">
    <property type="component" value="Unassembled WGS sequence"/>
</dbReference>
<sequence length="354" mass="39129">MADNPYASGQDYQFWRRAVSRTEAHLVDPVTHPKFTLSRDDRIATAGSCFAQHISKRLGALGFNYFVPEAGTGLSAEECARGQYGVFSARYGNLYTVHQLNQLFGEAMRGEQKHETVWQREDGRFVDPYRPTVAPEGYGSPEEVAAAREEHLGFVRKVFTEADIFVFTLGLTEAWRSTEDGAVFPLAPGVAGGAFDETRHEFHNFDIDETRAELAAFLDRLREVNPEVKVLLTVSPVPLIATYEDRHVLVSTNYSKSVLRVAAQAACDASDRVDYFPSYEIITGSPTGGMYFEDDSREVNSVGVAHAMRSFVGAYTEDGGDRADMGLGQEDAEAYQDVAGIICDEEEVDRSVSS</sequence>
<dbReference type="EMBL" id="LAXI01000012">
    <property type="protein sequence ID" value="KRS16716.1"/>
    <property type="molecule type" value="Genomic_DNA"/>
</dbReference>
<proteinExistence type="predicted"/>
<evidence type="ECO:0000313" key="2">
    <source>
        <dbReference type="EMBL" id="KRS16716.1"/>
    </source>
</evidence>
<evidence type="ECO:0000313" key="5">
    <source>
        <dbReference type="Proteomes" id="UP000325785"/>
    </source>
</evidence>
<dbReference type="InterPro" id="IPR014982">
    <property type="entry name" value="GSCFA"/>
</dbReference>
<feature type="domain" description="GSCFA" evidence="1">
    <location>
        <begin position="42"/>
        <end position="311"/>
    </location>
</feature>
<name>A0A0T5P6T0_9RHOB</name>
<accession>A0A0T5P6T0</accession>
<dbReference type="Pfam" id="PF08885">
    <property type="entry name" value="GSCFA"/>
    <property type="match status" value="1"/>
</dbReference>